<dbReference type="CDD" id="cd04301">
    <property type="entry name" value="NAT_SF"/>
    <property type="match status" value="1"/>
</dbReference>
<dbReference type="Gene3D" id="3.40.630.30">
    <property type="match status" value="1"/>
</dbReference>
<evidence type="ECO:0000313" key="5">
    <source>
        <dbReference type="Proteomes" id="UP000600307"/>
    </source>
</evidence>
<name>A0ABS0DVM8_9GAMM</name>
<dbReference type="Pfam" id="PF00583">
    <property type="entry name" value="Acetyltransf_1"/>
    <property type="match status" value="1"/>
</dbReference>
<dbReference type="InterPro" id="IPR050680">
    <property type="entry name" value="YpeA/RimI_acetyltransf"/>
</dbReference>
<evidence type="ECO:0000256" key="1">
    <source>
        <dbReference type="ARBA" id="ARBA00022679"/>
    </source>
</evidence>
<keyword evidence="5" id="KW-1185">Reference proteome</keyword>
<keyword evidence="1" id="KW-0808">Transferase</keyword>
<dbReference type="Proteomes" id="UP000600307">
    <property type="component" value="Unassembled WGS sequence"/>
</dbReference>
<dbReference type="PANTHER" id="PTHR43420">
    <property type="entry name" value="ACETYLTRANSFERASE"/>
    <property type="match status" value="1"/>
</dbReference>
<dbReference type="SUPFAM" id="SSF55729">
    <property type="entry name" value="Acyl-CoA N-acyltransferases (Nat)"/>
    <property type="match status" value="1"/>
</dbReference>
<proteinExistence type="predicted"/>
<dbReference type="RefSeq" id="WP_133822518.1">
    <property type="nucleotide sequence ID" value="NZ_JADOBH010000005.1"/>
</dbReference>
<dbReference type="EMBL" id="JADOBH010000005">
    <property type="protein sequence ID" value="MBF7957948.1"/>
    <property type="molecule type" value="Genomic_DNA"/>
</dbReference>
<evidence type="ECO:0000313" key="4">
    <source>
        <dbReference type="EMBL" id="MBF7957948.1"/>
    </source>
</evidence>
<comment type="caution">
    <text evidence="4">The sequence shown here is derived from an EMBL/GenBank/DDBJ whole genome shotgun (WGS) entry which is preliminary data.</text>
</comment>
<evidence type="ECO:0000259" key="3">
    <source>
        <dbReference type="PROSITE" id="PS51186"/>
    </source>
</evidence>
<dbReference type="InterPro" id="IPR016181">
    <property type="entry name" value="Acyl_CoA_acyltransferase"/>
</dbReference>
<gene>
    <name evidence="4" type="ORF">IV431_20525</name>
</gene>
<accession>A0ABS0DVM8</accession>
<organism evidence="4 5">
    <name type="scientific">Rahnella victoriana</name>
    <dbReference type="NCBI Taxonomy" id="1510570"/>
    <lineage>
        <taxon>Bacteria</taxon>
        <taxon>Pseudomonadati</taxon>
        <taxon>Pseudomonadota</taxon>
        <taxon>Gammaproteobacteria</taxon>
        <taxon>Enterobacterales</taxon>
        <taxon>Yersiniaceae</taxon>
        <taxon>Rahnella</taxon>
    </lineage>
</organism>
<feature type="domain" description="N-acetyltransferase" evidence="3">
    <location>
        <begin position="10"/>
        <end position="171"/>
    </location>
</feature>
<keyword evidence="2" id="KW-0012">Acyltransferase</keyword>
<sequence length="171" mass="19260">MEIKNLDMELSIREAIRSDLAIMSDLARELNIIHHKARPDIYADVTLNEGADESHWMEFIETDDHVAFIALHDSLPIGFIAANISIPTSPLLKPVPGCRICSICVLETHRGQGVGKVLMNRVREWALARNAQELRLAVWHFNKAAIRLYEEFGFEVRALEMGMPISSKGKA</sequence>
<dbReference type="InterPro" id="IPR000182">
    <property type="entry name" value="GNAT_dom"/>
</dbReference>
<protein>
    <submittedName>
        <fullName evidence="4">GNAT family N-acetyltransferase</fullName>
    </submittedName>
</protein>
<reference evidence="4 5" key="1">
    <citation type="submission" date="2020-11" db="EMBL/GenBank/DDBJ databases">
        <title>Taxonomic investigation of Rahnella spp.</title>
        <authorList>
            <person name="Lee S.D."/>
        </authorList>
    </citation>
    <scope>NUCLEOTIDE SEQUENCE [LARGE SCALE GENOMIC DNA]</scope>
    <source>
        <strain evidence="4 5">SAP-10</strain>
    </source>
</reference>
<dbReference type="PANTHER" id="PTHR43420:SF12">
    <property type="entry name" value="N-ACETYLTRANSFERASE DOMAIN-CONTAINING PROTEIN"/>
    <property type="match status" value="1"/>
</dbReference>
<evidence type="ECO:0000256" key="2">
    <source>
        <dbReference type="ARBA" id="ARBA00023315"/>
    </source>
</evidence>
<dbReference type="PROSITE" id="PS51186">
    <property type="entry name" value="GNAT"/>
    <property type="match status" value="1"/>
</dbReference>